<feature type="transmembrane region" description="Helical" evidence="1">
    <location>
        <begin position="20"/>
        <end position="42"/>
    </location>
</feature>
<evidence type="ECO:0000313" key="3">
    <source>
        <dbReference type="Proteomes" id="UP001054837"/>
    </source>
</evidence>
<dbReference type="EMBL" id="BPLQ01000887">
    <property type="protein sequence ID" value="GIX76019.1"/>
    <property type="molecule type" value="Genomic_DNA"/>
</dbReference>
<keyword evidence="1" id="KW-1133">Transmembrane helix</keyword>
<dbReference type="AlphaFoldDB" id="A0AAV4MYG1"/>
<name>A0AAV4MYG1_9ARAC</name>
<keyword evidence="3" id="KW-1185">Reference proteome</keyword>
<reference evidence="2 3" key="1">
    <citation type="submission" date="2021-06" db="EMBL/GenBank/DDBJ databases">
        <title>Caerostris darwini draft genome.</title>
        <authorList>
            <person name="Kono N."/>
            <person name="Arakawa K."/>
        </authorList>
    </citation>
    <scope>NUCLEOTIDE SEQUENCE [LARGE SCALE GENOMIC DNA]</scope>
</reference>
<comment type="caution">
    <text evidence="2">The sequence shown here is derived from an EMBL/GenBank/DDBJ whole genome shotgun (WGS) entry which is preliminary data.</text>
</comment>
<keyword evidence="1" id="KW-0472">Membrane</keyword>
<organism evidence="2 3">
    <name type="scientific">Caerostris darwini</name>
    <dbReference type="NCBI Taxonomy" id="1538125"/>
    <lineage>
        <taxon>Eukaryota</taxon>
        <taxon>Metazoa</taxon>
        <taxon>Ecdysozoa</taxon>
        <taxon>Arthropoda</taxon>
        <taxon>Chelicerata</taxon>
        <taxon>Arachnida</taxon>
        <taxon>Araneae</taxon>
        <taxon>Araneomorphae</taxon>
        <taxon>Entelegynae</taxon>
        <taxon>Araneoidea</taxon>
        <taxon>Araneidae</taxon>
        <taxon>Caerostris</taxon>
    </lineage>
</organism>
<evidence type="ECO:0000313" key="2">
    <source>
        <dbReference type="EMBL" id="GIX76019.1"/>
    </source>
</evidence>
<sequence length="103" mass="11201">MGVWSDPAEKASASVNRLTTVLGVWAGSLTIWVGVAFAAPIVGINSLLIMAEESDLDISTLQIQEDNMDLDCESWIQALAFYGKIVEQTDNKEIKKIEKSAPC</sequence>
<accession>A0AAV4MYG1</accession>
<evidence type="ECO:0000256" key="1">
    <source>
        <dbReference type="SAM" id="Phobius"/>
    </source>
</evidence>
<proteinExistence type="predicted"/>
<dbReference type="Proteomes" id="UP001054837">
    <property type="component" value="Unassembled WGS sequence"/>
</dbReference>
<gene>
    <name evidence="2" type="ORF">CDAR_443081</name>
</gene>
<protein>
    <submittedName>
        <fullName evidence="2">Uncharacterized protein</fullName>
    </submittedName>
</protein>
<keyword evidence="1" id="KW-0812">Transmembrane</keyword>